<evidence type="ECO:0000256" key="1">
    <source>
        <dbReference type="ARBA" id="ARBA00004202"/>
    </source>
</evidence>
<dbReference type="PROSITE" id="PS00211">
    <property type="entry name" value="ABC_TRANSPORTER_1"/>
    <property type="match status" value="1"/>
</dbReference>
<dbReference type="RefSeq" id="WP_053605436.1">
    <property type="nucleotide sequence ID" value="NZ_CP012600.1"/>
</dbReference>
<evidence type="ECO:0000313" key="9">
    <source>
        <dbReference type="Proteomes" id="UP000067625"/>
    </source>
</evidence>
<accession>A0A0M4GCF4</accession>
<evidence type="ECO:0000256" key="4">
    <source>
        <dbReference type="ARBA" id="ARBA00022741"/>
    </source>
</evidence>
<dbReference type="OrthoDB" id="9802185at2"/>
<dbReference type="FunFam" id="3.40.50.300:FF:000020">
    <property type="entry name" value="Amino acid ABC transporter ATP-binding component"/>
    <property type="match status" value="1"/>
</dbReference>
<dbReference type="Gene3D" id="3.40.50.300">
    <property type="entry name" value="P-loop containing nucleotide triphosphate hydrolases"/>
    <property type="match status" value="1"/>
</dbReference>
<proteinExistence type="predicted"/>
<dbReference type="EMBL" id="CP012600">
    <property type="protein sequence ID" value="ALC83583.1"/>
    <property type="molecule type" value="Genomic_DNA"/>
</dbReference>
<dbReference type="SMART" id="SM00382">
    <property type="entry name" value="AAA"/>
    <property type="match status" value="1"/>
</dbReference>
<evidence type="ECO:0000256" key="3">
    <source>
        <dbReference type="ARBA" id="ARBA00022475"/>
    </source>
</evidence>
<dbReference type="STRING" id="1441095.AM592_20140"/>
<dbReference type="InterPro" id="IPR003593">
    <property type="entry name" value="AAA+_ATPase"/>
</dbReference>
<gene>
    <name evidence="8" type="ORF">AM592_20140</name>
</gene>
<dbReference type="PATRIC" id="fig|1441095.3.peg.4458"/>
<keyword evidence="5" id="KW-0067">ATP-binding</keyword>
<evidence type="ECO:0000256" key="2">
    <source>
        <dbReference type="ARBA" id="ARBA00022448"/>
    </source>
</evidence>
<dbReference type="PIRSF" id="PIRSF039085">
    <property type="entry name" value="ABC_ATPase_HisP"/>
    <property type="match status" value="1"/>
</dbReference>
<dbReference type="GO" id="GO:0005524">
    <property type="term" value="F:ATP binding"/>
    <property type="evidence" value="ECO:0007669"/>
    <property type="project" value="UniProtKB-KW"/>
</dbReference>
<dbReference type="InterPro" id="IPR027417">
    <property type="entry name" value="P-loop_NTPase"/>
</dbReference>
<keyword evidence="2" id="KW-0813">Transport</keyword>
<keyword evidence="9" id="KW-1185">Reference proteome</keyword>
<dbReference type="PROSITE" id="PS50893">
    <property type="entry name" value="ABC_TRANSPORTER_2"/>
    <property type="match status" value="1"/>
</dbReference>
<dbReference type="InterPro" id="IPR030679">
    <property type="entry name" value="ABC_ATPase_HisP-typ"/>
</dbReference>
<dbReference type="InterPro" id="IPR017871">
    <property type="entry name" value="ABC_transporter-like_CS"/>
</dbReference>
<dbReference type="CDD" id="cd03262">
    <property type="entry name" value="ABC_HisP_GlnQ"/>
    <property type="match status" value="1"/>
</dbReference>
<evidence type="ECO:0000256" key="5">
    <source>
        <dbReference type="ARBA" id="ARBA00022840"/>
    </source>
</evidence>
<feature type="domain" description="ABC transporter" evidence="7">
    <location>
        <begin position="2"/>
        <end position="240"/>
    </location>
</feature>
<organism evidence="8 9">
    <name type="scientific">Bacillus gobiensis</name>
    <dbReference type="NCBI Taxonomy" id="1441095"/>
    <lineage>
        <taxon>Bacteria</taxon>
        <taxon>Bacillati</taxon>
        <taxon>Bacillota</taxon>
        <taxon>Bacilli</taxon>
        <taxon>Bacillales</taxon>
        <taxon>Bacillaceae</taxon>
        <taxon>Bacillus</taxon>
    </lineage>
</organism>
<dbReference type="PANTHER" id="PTHR43166">
    <property type="entry name" value="AMINO ACID IMPORT ATP-BINDING PROTEIN"/>
    <property type="match status" value="1"/>
</dbReference>
<dbReference type="GO" id="GO:0016887">
    <property type="term" value="F:ATP hydrolysis activity"/>
    <property type="evidence" value="ECO:0007669"/>
    <property type="project" value="InterPro"/>
</dbReference>
<dbReference type="AlphaFoldDB" id="A0A0M4GCF4"/>
<dbReference type="GO" id="GO:0005886">
    <property type="term" value="C:plasma membrane"/>
    <property type="evidence" value="ECO:0007669"/>
    <property type="project" value="UniProtKB-SubCell"/>
</dbReference>
<keyword evidence="6" id="KW-0472">Membrane</keyword>
<dbReference type="InterPro" id="IPR050086">
    <property type="entry name" value="MetN_ABC_transporter-like"/>
</dbReference>
<comment type="subcellular location">
    <subcellularLocation>
        <location evidence="1">Cell membrane</location>
        <topology evidence="1">Peripheral membrane protein</topology>
    </subcellularLocation>
</comment>
<reference evidence="8 9" key="2">
    <citation type="journal article" date="2016" name="Int. J. Syst. Evol. Microbiol.">
        <title>Bacillus gobiensis sp. nov., isolated from a soil sample.</title>
        <authorList>
            <person name="Liu B."/>
            <person name="Liu G.H."/>
            <person name="Cetin S."/>
            <person name="Schumann P."/>
            <person name="Pan Z.Z."/>
            <person name="Chen Q.Q."/>
        </authorList>
    </citation>
    <scope>NUCLEOTIDE SEQUENCE [LARGE SCALE GENOMIC DNA]</scope>
    <source>
        <strain evidence="8 9">FJAT-4402</strain>
    </source>
</reference>
<evidence type="ECO:0000259" key="7">
    <source>
        <dbReference type="PROSITE" id="PS50893"/>
    </source>
</evidence>
<reference evidence="9" key="1">
    <citation type="submission" date="2015-08" db="EMBL/GenBank/DDBJ databases">
        <title>Genome sequencing project for genomic taxonomy and phylogenomics of Bacillus-like bacteria.</title>
        <authorList>
            <person name="Liu B."/>
            <person name="Wang J."/>
            <person name="Zhu Y."/>
            <person name="Liu G."/>
            <person name="Chen Q."/>
            <person name="Chen Z."/>
            <person name="Lan J."/>
            <person name="Che J."/>
            <person name="Ge C."/>
            <person name="Shi H."/>
            <person name="Pan Z."/>
            <person name="Liu X."/>
        </authorList>
    </citation>
    <scope>NUCLEOTIDE SEQUENCE [LARGE SCALE GENOMIC DNA]</scope>
    <source>
        <strain evidence="9">FJAT-4402</strain>
    </source>
</reference>
<evidence type="ECO:0000313" key="8">
    <source>
        <dbReference type="EMBL" id="ALC83583.1"/>
    </source>
</evidence>
<keyword evidence="4" id="KW-0547">Nucleotide-binding</keyword>
<dbReference type="PANTHER" id="PTHR43166:SF35">
    <property type="entry name" value="L-CYSTINE IMPORT ATP-BINDING PROTEIN TCYN"/>
    <property type="match status" value="1"/>
</dbReference>
<sequence>MLSVSGLQKSFGDNTILKNINFEIKKGKVIAILGPSGSGKTTLLRCLNALETPEQGILSFDDFSIDFSEKNKQSDLLRLRKKSGMVFQAYHLFPHRTALQNVMEGPVQVQKKNKAEAKKEAIQLLEKVGLEDKLDLYPFQLSGGQQQRVGIARALAIKPELMLFDEPTSALDPELIGEVLTVMKNLANEGWTMAVVTHEIKFAQEIADEIIFIDGGVIVEQGPPSEVLISPKEERTKRFLHRILNPL</sequence>
<protein>
    <submittedName>
        <fullName evidence="8">Amino acid ABC transporter ATPase</fullName>
    </submittedName>
</protein>
<evidence type="ECO:0000256" key="6">
    <source>
        <dbReference type="ARBA" id="ARBA00023136"/>
    </source>
</evidence>
<dbReference type="GO" id="GO:0015424">
    <property type="term" value="F:ABC-type amino acid transporter activity"/>
    <property type="evidence" value="ECO:0007669"/>
    <property type="project" value="InterPro"/>
</dbReference>
<dbReference type="InterPro" id="IPR003439">
    <property type="entry name" value="ABC_transporter-like_ATP-bd"/>
</dbReference>
<dbReference type="Proteomes" id="UP000067625">
    <property type="component" value="Chromosome"/>
</dbReference>
<name>A0A0M4GCF4_9BACI</name>
<dbReference type="SUPFAM" id="SSF52540">
    <property type="entry name" value="P-loop containing nucleoside triphosphate hydrolases"/>
    <property type="match status" value="1"/>
</dbReference>
<keyword evidence="3" id="KW-1003">Cell membrane</keyword>
<dbReference type="Pfam" id="PF00005">
    <property type="entry name" value="ABC_tran"/>
    <property type="match status" value="1"/>
</dbReference>